<proteinExistence type="predicted"/>
<sequence length="396" mass="43255">MSTSVNRLVTDTIALANGTTQGGAAISSSKIHSAVKIKSIVARLFSVPLPEVLSDAKHGDHTHFQLVTTTITLEDGSEGTGYTYTGGKGGHAILAMIQHDLAPVLVGKDYADIDGIYDFMEWHIHYVGRGGIASFATSAIDIALWDIRCKQAGEPLWKMAGGASDRCKAYCGGIDLMFPLPKLLDQIRGYLDNGFNAVKIKIGRDDLDEDIERIKAVRELIGSETTFMVDANYSMSVEKAIEAAKRFKPYDITWFEEPTIPDDYLGYARIADATGMPLAMGENLHTIHEFGYAFEQSKLSFIQPDASNCGGITGWLAAAKLSRQYNIPVCSHGMQELHVSLVSSQSNGGWLEVHSFPIDEYTTRPLVVEDRLAVASNEPGTGVVFDWKKLAPFEVK</sequence>
<dbReference type="InterPro" id="IPR046945">
    <property type="entry name" value="RHMD-like"/>
</dbReference>
<dbReference type="InterPro" id="IPR029065">
    <property type="entry name" value="Enolase_C-like"/>
</dbReference>
<dbReference type="AlphaFoldDB" id="A0A5C6FET2"/>
<dbReference type="GO" id="GO:0000287">
    <property type="term" value="F:magnesium ion binding"/>
    <property type="evidence" value="ECO:0007669"/>
    <property type="project" value="TreeGrafter"/>
</dbReference>
<evidence type="ECO:0000313" key="5">
    <source>
        <dbReference type="EMBL" id="TWU59227.1"/>
    </source>
</evidence>
<evidence type="ECO:0000259" key="4">
    <source>
        <dbReference type="SMART" id="SM00922"/>
    </source>
</evidence>
<dbReference type="InterPro" id="IPR013342">
    <property type="entry name" value="Mandelate_racemase_C"/>
</dbReference>
<evidence type="ECO:0000256" key="3">
    <source>
        <dbReference type="ARBA" id="ARBA00022842"/>
    </source>
</evidence>
<dbReference type="SFLD" id="SFLDG00179">
    <property type="entry name" value="mandelate_racemase"/>
    <property type="match status" value="1"/>
</dbReference>
<keyword evidence="5" id="KW-0413">Isomerase</keyword>
<keyword evidence="6" id="KW-1185">Reference proteome</keyword>
<dbReference type="Proteomes" id="UP000318288">
    <property type="component" value="Unassembled WGS sequence"/>
</dbReference>
<dbReference type="Gene3D" id="3.30.390.10">
    <property type="entry name" value="Enolase-like, N-terminal domain"/>
    <property type="match status" value="1"/>
</dbReference>
<protein>
    <submittedName>
        <fullName evidence="5">Mandelate racemase</fullName>
        <ecNumber evidence="5">5.1.2.2</ecNumber>
    </submittedName>
</protein>
<dbReference type="InterPro" id="IPR036849">
    <property type="entry name" value="Enolase-like_C_sf"/>
</dbReference>
<keyword evidence="3" id="KW-0460">Magnesium</keyword>
<dbReference type="SFLD" id="SFLDS00001">
    <property type="entry name" value="Enolase"/>
    <property type="match status" value="1"/>
</dbReference>
<dbReference type="PANTHER" id="PTHR13794">
    <property type="entry name" value="ENOLASE SUPERFAMILY, MANDELATE RACEMASE"/>
    <property type="match status" value="1"/>
</dbReference>
<dbReference type="SFLD" id="SFLDF00557">
    <property type="entry name" value="3_6-anhydro-alpha-L-galactonat"/>
    <property type="match status" value="1"/>
</dbReference>
<organism evidence="5 6">
    <name type="scientific">Rubripirellula tenax</name>
    <dbReference type="NCBI Taxonomy" id="2528015"/>
    <lineage>
        <taxon>Bacteria</taxon>
        <taxon>Pseudomonadati</taxon>
        <taxon>Planctomycetota</taxon>
        <taxon>Planctomycetia</taxon>
        <taxon>Pirellulales</taxon>
        <taxon>Pirellulaceae</taxon>
        <taxon>Rubripirellula</taxon>
    </lineage>
</organism>
<dbReference type="OrthoDB" id="9785902at2"/>
<dbReference type="SUPFAM" id="SSF51604">
    <property type="entry name" value="Enolase C-terminal domain-like"/>
    <property type="match status" value="1"/>
</dbReference>
<dbReference type="GO" id="GO:0018838">
    <property type="term" value="F:mandelate racemase activity"/>
    <property type="evidence" value="ECO:0007669"/>
    <property type="project" value="UniProtKB-EC"/>
</dbReference>
<dbReference type="Pfam" id="PF02746">
    <property type="entry name" value="MR_MLE_N"/>
    <property type="match status" value="1"/>
</dbReference>
<comment type="cofactor">
    <cofactor evidence="1">
        <name>Mg(2+)</name>
        <dbReference type="ChEBI" id="CHEBI:18420"/>
    </cofactor>
</comment>
<dbReference type="CDD" id="cd03316">
    <property type="entry name" value="MR_like"/>
    <property type="match status" value="1"/>
</dbReference>
<dbReference type="GO" id="GO:0019388">
    <property type="term" value="P:galactose catabolic process"/>
    <property type="evidence" value="ECO:0007669"/>
    <property type="project" value="InterPro"/>
</dbReference>
<dbReference type="InterPro" id="IPR034382">
    <property type="entry name" value="AHGA_cycloisomerase"/>
</dbReference>
<dbReference type="EC" id="5.1.2.2" evidence="5"/>
<dbReference type="SMART" id="SM00922">
    <property type="entry name" value="MR_MLE"/>
    <property type="match status" value="1"/>
</dbReference>
<keyword evidence="2" id="KW-0479">Metal-binding</keyword>
<evidence type="ECO:0000313" key="6">
    <source>
        <dbReference type="Proteomes" id="UP000318288"/>
    </source>
</evidence>
<dbReference type="Pfam" id="PF13378">
    <property type="entry name" value="MR_MLE_C"/>
    <property type="match status" value="1"/>
</dbReference>
<dbReference type="SUPFAM" id="SSF54826">
    <property type="entry name" value="Enolase N-terminal domain-like"/>
    <property type="match status" value="1"/>
</dbReference>
<feature type="domain" description="Mandelate racemase/muconate lactonizing enzyme C-terminal" evidence="4">
    <location>
        <begin position="180"/>
        <end position="277"/>
    </location>
</feature>
<dbReference type="InterPro" id="IPR013341">
    <property type="entry name" value="Mandelate_racemase_N_dom"/>
</dbReference>
<gene>
    <name evidence="5" type="primary">mdlA</name>
    <name evidence="5" type="ORF">Poly51_20130</name>
</gene>
<dbReference type="Gene3D" id="3.20.20.120">
    <property type="entry name" value="Enolase-like C-terminal domain"/>
    <property type="match status" value="1"/>
</dbReference>
<evidence type="ECO:0000256" key="1">
    <source>
        <dbReference type="ARBA" id="ARBA00001946"/>
    </source>
</evidence>
<dbReference type="EMBL" id="SJPW01000002">
    <property type="protein sequence ID" value="TWU59227.1"/>
    <property type="molecule type" value="Genomic_DNA"/>
</dbReference>
<reference evidence="5 6" key="1">
    <citation type="submission" date="2019-02" db="EMBL/GenBank/DDBJ databases">
        <title>Deep-cultivation of Planctomycetes and their phenomic and genomic characterization uncovers novel biology.</title>
        <authorList>
            <person name="Wiegand S."/>
            <person name="Jogler M."/>
            <person name="Boedeker C."/>
            <person name="Pinto D."/>
            <person name="Vollmers J."/>
            <person name="Rivas-Marin E."/>
            <person name="Kohn T."/>
            <person name="Peeters S.H."/>
            <person name="Heuer A."/>
            <person name="Rast P."/>
            <person name="Oberbeckmann S."/>
            <person name="Bunk B."/>
            <person name="Jeske O."/>
            <person name="Meyerdierks A."/>
            <person name="Storesund J.E."/>
            <person name="Kallscheuer N."/>
            <person name="Luecker S."/>
            <person name="Lage O.M."/>
            <person name="Pohl T."/>
            <person name="Merkel B.J."/>
            <person name="Hornburger P."/>
            <person name="Mueller R.-W."/>
            <person name="Bruemmer F."/>
            <person name="Labrenz M."/>
            <person name="Spormann A.M."/>
            <person name="Op Den Camp H."/>
            <person name="Overmann J."/>
            <person name="Amann R."/>
            <person name="Jetten M.S.M."/>
            <person name="Mascher T."/>
            <person name="Medema M.H."/>
            <person name="Devos D.P."/>
            <person name="Kaster A.-K."/>
            <person name="Ovreas L."/>
            <person name="Rohde M."/>
            <person name="Galperin M.Y."/>
            <person name="Jogler C."/>
        </authorList>
    </citation>
    <scope>NUCLEOTIDE SEQUENCE [LARGE SCALE GENOMIC DNA]</scope>
    <source>
        <strain evidence="5 6">Poly51</strain>
    </source>
</reference>
<evidence type="ECO:0000256" key="2">
    <source>
        <dbReference type="ARBA" id="ARBA00022723"/>
    </source>
</evidence>
<accession>A0A5C6FET2</accession>
<comment type="caution">
    <text evidence="5">The sequence shown here is derived from an EMBL/GenBank/DDBJ whole genome shotgun (WGS) entry which is preliminary data.</text>
</comment>
<name>A0A5C6FET2_9BACT</name>
<dbReference type="InterPro" id="IPR029017">
    <property type="entry name" value="Enolase-like_N"/>
</dbReference>
<dbReference type="PANTHER" id="PTHR13794:SF58">
    <property type="entry name" value="MITOCHONDRIAL ENOLASE SUPERFAMILY MEMBER 1"/>
    <property type="match status" value="1"/>
</dbReference>
<dbReference type="GO" id="GO:0016836">
    <property type="term" value="F:hydro-lyase activity"/>
    <property type="evidence" value="ECO:0007669"/>
    <property type="project" value="TreeGrafter"/>
</dbReference>